<keyword evidence="1" id="KW-0812">Transmembrane</keyword>
<reference evidence="3 4" key="1">
    <citation type="submission" date="2016-11" db="EMBL/GenBank/DDBJ databases">
        <title>Draft Genome Assembly of Colletotrichum chlorophyti a pathogen of herbaceous plants.</title>
        <authorList>
            <person name="Gan P."/>
            <person name="Narusaka M."/>
            <person name="Tsushima A."/>
            <person name="Narusaka Y."/>
            <person name="Takano Y."/>
            <person name="Shirasu K."/>
        </authorList>
    </citation>
    <scope>NUCLEOTIDE SEQUENCE [LARGE SCALE GENOMIC DNA]</scope>
    <source>
        <strain evidence="3 4">NTL11</strain>
    </source>
</reference>
<keyword evidence="4" id="KW-1185">Reference proteome</keyword>
<dbReference type="STRING" id="708187.A0A1Q8RD43"/>
<protein>
    <submittedName>
        <fullName evidence="3">Uncharacterized protein</fullName>
    </submittedName>
</protein>
<feature type="chain" id="PRO_5012796544" evidence="2">
    <location>
        <begin position="21"/>
        <end position="582"/>
    </location>
</feature>
<feature type="signal peptide" evidence="2">
    <location>
        <begin position="1"/>
        <end position="20"/>
    </location>
</feature>
<feature type="transmembrane region" description="Helical" evidence="1">
    <location>
        <begin position="533"/>
        <end position="554"/>
    </location>
</feature>
<dbReference type="EMBL" id="MPGH01000233">
    <property type="protein sequence ID" value="OLN82043.1"/>
    <property type="molecule type" value="Genomic_DNA"/>
</dbReference>
<name>A0A1Q8RD43_9PEZI</name>
<proteinExistence type="predicted"/>
<feature type="transmembrane region" description="Helical" evidence="1">
    <location>
        <begin position="462"/>
        <end position="483"/>
    </location>
</feature>
<keyword evidence="1" id="KW-0472">Membrane</keyword>
<accession>A0A1Q8RD43</accession>
<dbReference type="AlphaFoldDB" id="A0A1Q8RD43"/>
<evidence type="ECO:0000256" key="1">
    <source>
        <dbReference type="SAM" id="Phobius"/>
    </source>
</evidence>
<dbReference type="PANTHER" id="PTHR35043:SF7">
    <property type="entry name" value="TRANSCRIPTION FACTOR DOMAIN-CONTAINING PROTEIN"/>
    <property type="match status" value="1"/>
</dbReference>
<organism evidence="3 4">
    <name type="scientific">Colletotrichum chlorophyti</name>
    <dbReference type="NCBI Taxonomy" id="708187"/>
    <lineage>
        <taxon>Eukaryota</taxon>
        <taxon>Fungi</taxon>
        <taxon>Dikarya</taxon>
        <taxon>Ascomycota</taxon>
        <taxon>Pezizomycotina</taxon>
        <taxon>Sordariomycetes</taxon>
        <taxon>Hypocreomycetidae</taxon>
        <taxon>Glomerellales</taxon>
        <taxon>Glomerellaceae</taxon>
        <taxon>Colletotrichum</taxon>
    </lineage>
</organism>
<keyword evidence="2" id="KW-0732">Signal</keyword>
<dbReference type="OrthoDB" id="3061561at2759"/>
<comment type="caution">
    <text evidence="3">The sequence shown here is derived from an EMBL/GenBank/DDBJ whole genome shotgun (WGS) entry which is preliminary data.</text>
</comment>
<evidence type="ECO:0000313" key="4">
    <source>
        <dbReference type="Proteomes" id="UP000186583"/>
    </source>
</evidence>
<evidence type="ECO:0000313" key="3">
    <source>
        <dbReference type="EMBL" id="OLN82043.1"/>
    </source>
</evidence>
<gene>
    <name evidence="3" type="ORF">CCHL11_08676</name>
</gene>
<sequence>MLLRHFASIWLVCLLDLAAADTQTADEIQQVIRQLGNDSMALGTTKAASWVDSPTVRGSMDILQTCIVTLIACVYTVLHLNIPAKDGPYAGILDKIKWVFLAIVLPETVLMVALSQLFEARSLKLELGKLSAKDSALPQFDLQFCFFVVMGGFQVPLDDIQPGPQLSWIDRQYDRLPLSPQGFLKLIEHGGFDEETMLKAPRLGDRSKANVFQKALVLTQVLWMAIQCAVRKAQGLPVTLLEIHTLVHVVCTVVLYAVWFYKPLDMGHPEVLTLEAEAARNLVALAVQSQLCNSFTDKMLVLYPSRRQDPNRPGLQDNPSPAYSNELQQYQPTVQESPRRWVEVDHRADVVLWSGVALPCGAGLRFFEGGKTLRLTPSDVNRIERATTLRRTILNGEDGPDLATLFCPGYDVCLSNTGNMKSEFYDNQKGRFWNHFEKVLSVGANFETISNLSSPRNSVVRFYSMSFLGMCLSCVYSGIHLAAWGFQFPTHAESILWRVSGIASCVVLPLYSVLLFFTFWLDSLFDDLPFSNYKIFAVFSIPVFLANISARVFLTVESFASLRSLPVGAYSMPAWLQMLPHL</sequence>
<dbReference type="Proteomes" id="UP000186583">
    <property type="component" value="Unassembled WGS sequence"/>
</dbReference>
<keyword evidence="1" id="KW-1133">Transmembrane helix</keyword>
<evidence type="ECO:0000256" key="2">
    <source>
        <dbReference type="SAM" id="SignalP"/>
    </source>
</evidence>
<dbReference type="PANTHER" id="PTHR35043">
    <property type="entry name" value="TRANSCRIPTION FACTOR DOMAIN-CONTAINING PROTEIN"/>
    <property type="match status" value="1"/>
</dbReference>
<feature type="transmembrane region" description="Helical" evidence="1">
    <location>
        <begin position="495"/>
        <end position="521"/>
    </location>
</feature>